<keyword evidence="2" id="KW-0472">Membrane</keyword>
<feature type="region of interest" description="Disordered" evidence="1">
    <location>
        <begin position="21"/>
        <end position="111"/>
    </location>
</feature>
<comment type="caution">
    <text evidence="3">The sequence shown here is derived from an EMBL/GenBank/DDBJ whole genome shotgun (WGS) entry which is preliminary data.</text>
</comment>
<evidence type="ECO:0000256" key="1">
    <source>
        <dbReference type="SAM" id="MobiDB-lite"/>
    </source>
</evidence>
<evidence type="ECO:0000313" key="3">
    <source>
        <dbReference type="EMBL" id="KAK4031434.1"/>
    </source>
</evidence>
<keyword evidence="2" id="KW-1133">Transmembrane helix</keyword>
<feature type="compositionally biased region" description="Low complexity" evidence="1">
    <location>
        <begin position="21"/>
        <end position="35"/>
    </location>
</feature>
<dbReference type="EMBL" id="MU854809">
    <property type="protein sequence ID" value="KAK4031434.1"/>
    <property type="molecule type" value="Genomic_DNA"/>
</dbReference>
<dbReference type="Proteomes" id="UP001303115">
    <property type="component" value="Unassembled WGS sequence"/>
</dbReference>
<name>A0AAN6P4A6_9PEZI</name>
<accession>A0AAN6P4A6</accession>
<feature type="transmembrane region" description="Helical" evidence="2">
    <location>
        <begin position="136"/>
        <end position="154"/>
    </location>
</feature>
<dbReference type="AlphaFoldDB" id="A0AAN6P4A6"/>
<sequence length="226" mass="25697">MLKLLRPRPFLAQGPSAVLRLRSPLPSRPTSSPWRPAERSISLGSRPPPIQTQRCAATQPTPTRLPPRPLTRPHIISRQQHRSYNYHPNGNQPPNRNQSPTPHTDPYTDPSHRLARLREAKPLINWRGWRALHTPSTYTIILAAVSGALIFYFANLETVPVSGRTRFNVYGAESVKKAGEMEYKRLLWELEKSGVRVLPEWDGRVRRVRGVMGRLIPFSGLGGEEW</sequence>
<keyword evidence="2" id="KW-0812">Transmembrane</keyword>
<organism evidence="3 4">
    <name type="scientific">Parachaetomium inaequale</name>
    <dbReference type="NCBI Taxonomy" id="2588326"/>
    <lineage>
        <taxon>Eukaryota</taxon>
        <taxon>Fungi</taxon>
        <taxon>Dikarya</taxon>
        <taxon>Ascomycota</taxon>
        <taxon>Pezizomycotina</taxon>
        <taxon>Sordariomycetes</taxon>
        <taxon>Sordariomycetidae</taxon>
        <taxon>Sordariales</taxon>
        <taxon>Chaetomiaceae</taxon>
        <taxon>Parachaetomium</taxon>
    </lineage>
</organism>
<feature type="compositionally biased region" description="Polar residues" evidence="1">
    <location>
        <begin position="82"/>
        <end position="102"/>
    </location>
</feature>
<gene>
    <name evidence="3" type="ORF">C8A01DRAFT_21332</name>
</gene>
<keyword evidence="4" id="KW-1185">Reference proteome</keyword>
<proteinExistence type="predicted"/>
<protein>
    <submittedName>
        <fullName evidence="3">Uncharacterized protein</fullName>
    </submittedName>
</protein>
<evidence type="ECO:0000313" key="4">
    <source>
        <dbReference type="Proteomes" id="UP001303115"/>
    </source>
</evidence>
<evidence type="ECO:0000256" key="2">
    <source>
        <dbReference type="SAM" id="Phobius"/>
    </source>
</evidence>
<reference evidence="4" key="1">
    <citation type="journal article" date="2023" name="Mol. Phylogenet. Evol.">
        <title>Genome-scale phylogeny and comparative genomics of the fungal order Sordariales.</title>
        <authorList>
            <person name="Hensen N."/>
            <person name="Bonometti L."/>
            <person name="Westerberg I."/>
            <person name="Brannstrom I.O."/>
            <person name="Guillou S."/>
            <person name="Cros-Aarteil S."/>
            <person name="Calhoun S."/>
            <person name="Haridas S."/>
            <person name="Kuo A."/>
            <person name="Mondo S."/>
            <person name="Pangilinan J."/>
            <person name="Riley R."/>
            <person name="LaButti K."/>
            <person name="Andreopoulos B."/>
            <person name="Lipzen A."/>
            <person name="Chen C."/>
            <person name="Yan M."/>
            <person name="Daum C."/>
            <person name="Ng V."/>
            <person name="Clum A."/>
            <person name="Steindorff A."/>
            <person name="Ohm R.A."/>
            <person name="Martin F."/>
            <person name="Silar P."/>
            <person name="Natvig D.O."/>
            <person name="Lalanne C."/>
            <person name="Gautier V."/>
            <person name="Ament-Velasquez S.L."/>
            <person name="Kruys A."/>
            <person name="Hutchinson M.I."/>
            <person name="Powell A.J."/>
            <person name="Barry K."/>
            <person name="Miller A.N."/>
            <person name="Grigoriev I.V."/>
            <person name="Debuchy R."/>
            <person name="Gladieux P."/>
            <person name="Hiltunen Thoren M."/>
            <person name="Johannesson H."/>
        </authorList>
    </citation>
    <scope>NUCLEOTIDE SEQUENCE [LARGE SCALE GENOMIC DNA]</scope>
    <source>
        <strain evidence="4">CBS 284.82</strain>
    </source>
</reference>